<dbReference type="Proteomes" id="UP000669133">
    <property type="component" value="Unassembled WGS sequence"/>
</dbReference>
<feature type="compositionally biased region" description="Polar residues" evidence="1">
    <location>
        <begin position="163"/>
        <end position="200"/>
    </location>
</feature>
<proteinExistence type="predicted"/>
<feature type="region of interest" description="Disordered" evidence="1">
    <location>
        <begin position="1"/>
        <end position="252"/>
    </location>
</feature>
<keyword evidence="3" id="KW-1185">Reference proteome</keyword>
<comment type="caution">
    <text evidence="2">The sequence shown here is derived from an EMBL/GenBank/DDBJ whole genome shotgun (WGS) entry which is preliminary data.</text>
</comment>
<evidence type="ECO:0000313" key="3">
    <source>
        <dbReference type="Proteomes" id="UP000669133"/>
    </source>
</evidence>
<protein>
    <submittedName>
        <fullName evidence="2">Uncharacterized protein</fullName>
    </submittedName>
</protein>
<feature type="compositionally biased region" description="Polar residues" evidence="1">
    <location>
        <begin position="46"/>
        <end position="63"/>
    </location>
</feature>
<dbReference type="GeneID" id="93648892"/>
<evidence type="ECO:0000313" key="2">
    <source>
        <dbReference type="EMBL" id="KAG5421173.1"/>
    </source>
</evidence>
<sequence length="554" mass="61497">MTGLFTKPRLSSIHTSPPRPTSVYVTPPLELSDDEDTEEDHKLEQHSNSTLTPLSSVKSNTTLKQDHHHIQKQHPTTIAPPSLTASTPPTTSKQDDLSFFKPPPKVTGSEDYLQPVKGEDTSEPSSPSSTTSSTSRRILSSPARLMKRLSMRLRSGSDVGLETKNSTANTKPDASFTPPTSHSSIFDSRPSSFEQTLTNTQEDKRSDSSSVRVKVSLKGVENKSNQEHTESKSGMVSDSGSPRRPDTPNTTLVESPLASLANSSSESSPNSITAIRNTIFQIPSTNLKEKLENTNYYEEETSFYDSTFVSKESMISIKQNSELHESVTQTQLSSEEDDDIFRTPPQFRGSEVGILDELSPPSMKENSNGLHRSINNVFESPSKKSQGSDSSSTTKSLDQSPRSSENVFESPSRKSQISSSSESNPYLRLNIYLEDSQSTPPPSPRDSPTYRSISSQSDNHDFIAIKLRKDKLQNINELVNVIIFKIMSKKPNVKVNDINLSIFFKNSHLKPILLKEQVNKRSSLSSIKGVHLDNDGLLLDYVQLKRKLYIRAQF</sequence>
<feature type="compositionally biased region" description="Basic and acidic residues" evidence="1">
    <location>
        <begin position="220"/>
        <end position="231"/>
    </location>
</feature>
<dbReference type="EMBL" id="JAEOAQ010000001">
    <property type="protein sequence ID" value="KAG5421173.1"/>
    <property type="molecule type" value="Genomic_DNA"/>
</dbReference>
<feature type="compositionally biased region" description="Low complexity" evidence="1">
    <location>
        <begin position="383"/>
        <end position="401"/>
    </location>
</feature>
<name>A0A8H7ZKD5_9ASCO</name>
<feature type="compositionally biased region" description="Low complexity" evidence="1">
    <location>
        <begin position="75"/>
        <end position="92"/>
    </location>
</feature>
<gene>
    <name evidence="2" type="ORF">I9W82_000263</name>
</gene>
<dbReference type="RefSeq" id="XP_067550289.1">
    <property type="nucleotide sequence ID" value="XM_067691506.1"/>
</dbReference>
<feature type="compositionally biased region" description="Low complexity" evidence="1">
    <location>
        <begin position="123"/>
        <end position="144"/>
    </location>
</feature>
<dbReference type="AlphaFoldDB" id="A0A8H7ZKD5"/>
<reference evidence="2 3" key="1">
    <citation type="submission" date="2020-12" db="EMBL/GenBank/DDBJ databases">
        <title>Effect of drift, selection, and recombination on the evolution of hybrid genomes in Candida yeast pathogens.</title>
        <authorList>
            <person name="Mixao V."/>
            <person name="Ksiezopolska E."/>
            <person name="Saus E."/>
            <person name="Boekhout T."/>
            <person name="Gacser A."/>
            <person name="Gabaldon T."/>
        </authorList>
    </citation>
    <scope>NUCLEOTIDE SEQUENCE [LARGE SCALE GENOMIC DNA]</scope>
    <source>
        <strain evidence="2 3">BP57</strain>
    </source>
</reference>
<feature type="compositionally biased region" description="Polar residues" evidence="1">
    <location>
        <begin position="364"/>
        <end position="379"/>
    </location>
</feature>
<feature type="compositionally biased region" description="Low complexity" evidence="1">
    <location>
        <begin position="413"/>
        <end position="423"/>
    </location>
</feature>
<dbReference type="OrthoDB" id="4025857at2759"/>
<accession>A0A8H7ZKD5</accession>
<feature type="region of interest" description="Disordered" evidence="1">
    <location>
        <begin position="326"/>
        <end position="455"/>
    </location>
</feature>
<organism evidence="2 3">
    <name type="scientific">Candida metapsilosis</name>
    <dbReference type="NCBI Taxonomy" id="273372"/>
    <lineage>
        <taxon>Eukaryota</taxon>
        <taxon>Fungi</taxon>
        <taxon>Dikarya</taxon>
        <taxon>Ascomycota</taxon>
        <taxon>Saccharomycotina</taxon>
        <taxon>Pichiomycetes</taxon>
        <taxon>Debaryomycetaceae</taxon>
        <taxon>Candida/Lodderomyces clade</taxon>
        <taxon>Candida</taxon>
    </lineage>
</organism>
<evidence type="ECO:0000256" key="1">
    <source>
        <dbReference type="SAM" id="MobiDB-lite"/>
    </source>
</evidence>